<keyword evidence="3" id="KW-1185">Reference proteome</keyword>
<evidence type="ECO:0000313" key="3">
    <source>
        <dbReference type="Proteomes" id="UP000823388"/>
    </source>
</evidence>
<dbReference type="AlphaFoldDB" id="A0A8T0PMH0"/>
<organism evidence="2 3">
    <name type="scientific">Panicum virgatum</name>
    <name type="common">Blackwell switchgrass</name>
    <dbReference type="NCBI Taxonomy" id="38727"/>
    <lineage>
        <taxon>Eukaryota</taxon>
        <taxon>Viridiplantae</taxon>
        <taxon>Streptophyta</taxon>
        <taxon>Embryophyta</taxon>
        <taxon>Tracheophyta</taxon>
        <taxon>Spermatophyta</taxon>
        <taxon>Magnoliopsida</taxon>
        <taxon>Liliopsida</taxon>
        <taxon>Poales</taxon>
        <taxon>Poaceae</taxon>
        <taxon>PACMAD clade</taxon>
        <taxon>Panicoideae</taxon>
        <taxon>Panicodae</taxon>
        <taxon>Paniceae</taxon>
        <taxon>Panicinae</taxon>
        <taxon>Panicum</taxon>
        <taxon>Panicum sect. Hiantes</taxon>
    </lineage>
</organism>
<name>A0A8T0PMH0_PANVG</name>
<sequence>MIVDGSPDPVGPRDRALRTTPGGAYPAKSPLHALAFLQEHSFKTTKNHFCDPMVNGFVFSSLPWDSW</sequence>
<accession>A0A8T0PMH0</accession>
<reference evidence="2" key="1">
    <citation type="submission" date="2020-05" db="EMBL/GenBank/DDBJ databases">
        <title>WGS assembly of Panicum virgatum.</title>
        <authorList>
            <person name="Lovell J.T."/>
            <person name="Jenkins J."/>
            <person name="Shu S."/>
            <person name="Juenger T.E."/>
            <person name="Schmutz J."/>
        </authorList>
    </citation>
    <scope>NUCLEOTIDE SEQUENCE</scope>
    <source>
        <strain evidence="2">AP13</strain>
    </source>
</reference>
<feature type="region of interest" description="Disordered" evidence="1">
    <location>
        <begin position="1"/>
        <end position="22"/>
    </location>
</feature>
<protein>
    <submittedName>
        <fullName evidence="2">Uncharacterized protein</fullName>
    </submittedName>
</protein>
<gene>
    <name evidence="2" type="ORF">PVAP13_8KG097104</name>
</gene>
<dbReference type="Proteomes" id="UP000823388">
    <property type="component" value="Chromosome 8K"/>
</dbReference>
<proteinExistence type="predicted"/>
<dbReference type="EMBL" id="CM029051">
    <property type="protein sequence ID" value="KAG2561789.1"/>
    <property type="molecule type" value="Genomic_DNA"/>
</dbReference>
<evidence type="ECO:0000256" key="1">
    <source>
        <dbReference type="SAM" id="MobiDB-lite"/>
    </source>
</evidence>
<comment type="caution">
    <text evidence="2">The sequence shown here is derived from an EMBL/GenBank/DDBJ whole genome shotgun (WGS) entry which is preliminary data.</text>
</comment>
<evidence type="ECO:0000313" key="2">
    <source>
        <dbReference type="EMBL" id="KAG2561789.1"/>
    </source>
</evidence>